<sequence length="239" mass="26316">MGKILIVTGGSKGIGKGIIEAYLAEDYQIFSISRSENHNLLNVNQFKYDLSKTDGIKNLLIELFKNIKSNEVEKITLINNAGTVGQIAKIEDINEIENTLKLNTIAPLIINSTFLALTQNWKAKKHIINISSGAAYKPYSGWTVYCASKAAIDMMTKTIALEQDEVENGAKIIAIYPGVVDTEMQAEIRKSDKANFTSIDRFLDLKTNNALANATTVGKQIFDLDQSNIANGSLVRVKE</sequence>
<proteinExistence type="predicted"/>
<organism evidence="5 6">
    <name type="scientific">Pedobacter cryotolerans</name>
    <dbReference type="NCBI Taxonomy" id="2571270"/>
    <lineage>
        <taxon>Bacteria</taxon>
        <taxon>Pseudomonadati</taxon>
        <taxon>Bacteroidota</taxon>
        <taxon>Sphingobacteriia</taxon>
        <taxon>Sphingobacteriales</taxon>
        <taxon>Sphingobacteriaceae</taxon>
        <taxon>Pedobacter</taxon>
    </lineage>
</organism>
<dbReference type="GO" id="GO:0006729">
    <property type="term" value="P:tetrahydrobiopterin biosynthetic process"/>
    <property type="evidence" value="ECO:0007669"/>
    <property type="project" value="TreeGrafter"/>
</dbReference>
<dbReference type="RefSeq" id="WP_136878496.1">
    <property type="nucleotide sequence ID" value="NZ_SWBO01000018.1"/>
</dbReference>
<dbReference type="InterPro" id="IPR036291">
    <property type="entry name" value="NAD(P)-bd_dom_sf"/>
</dbReference>
<dbReference type="PANTHER" id="PTHR44085">
    <property type="entry name" value="SEPIAPTERIN REDUCTASE"/>
    <property type="match status" value="1"/>
</dbReference>
<keyword evidence="3" id="KW-0521">NADP</keyword>
<comment type="caution">
    <text evidence="5">The sequence shown here is derived from an EMBL/GenBank/DDBJ whole genome shotgun (WGS) entry which is preliminary data.</text>
</comment>
<accession>A0A4U1BY20</accession>
<evidence type="ECO:0000313" key="5">
    <source>
        <dbReference type="EMBL" id="TKB96478.1"/>
    </source>
</evidence>
<dbReference type="Pfam" id="PF00106">
    <property type="entry name" value="adh_short"/>
    <property type="match status" value="1"/>
</dbReference>
<dbReference type="PROSITE" id="PS00061">
    <property type="entry name" value="ADH_SHORT"/>
    <property type="match status" value="1"/>
</dbReference>
<dbReference type="InterPro" id="IPR002347">
    <property type="entry name" value="SDR_fam"/>
</dbReference>
<dbReference type="PRINTS" id="PR00081">
    <property type="entry name" value="GDHRDH"/>
</dbReference>
<keyword evidence="4" id="KW-0560">Oxidoreductase</keyword>
<keyword evidence="2" id="KW-0963">Cytoplasm</keyword>
<reference evidence="5 6" key="1">
    <citation type="submission" date="2019-04" db="EMBL/GenBank/DDBJ databases">
        <title>Pedobacter sp. AR-2-6 sp. nov., isolated from Arctic soil.</title>
        <authorList>
            <person name="Dahal R.H."/>
            <person name="Kim D.-U."/>
        </authorList>
    </citation>
    <scope>NUCLEOTIDE SEQUENCE [LARGE SCALE GENOMIC DNA]</scope>
    <source>
        <strain evidence="5 6">AR-2-6</strain>
    </source>
</reference>
<dbReference type="InterPro" id="IPR051721">
    <property type="entry name" value="Biopterin_syn/organic_redct"/>
</dbReference>
<name>A0A4U1BY20_9SPHI</name>
<evidence type="ECO:0000256" key="2">
    <source>
        <dbReference type="ARBA" id="ARBA00022490"/>
    </source>
</evidence>
<evidence type="ECO:0000256" key="3">
    <source>
        <dbReference type="ARBA" id="ARBA00022857"/>
    </source>
</evidence>
<protein>
    <submittedName>
        <fullName evidence="5">SDR family NAD(P)-dependent oxidoreductase</fullName>
    </submittedName>
</protein>
<dbReference type="Proteomes" id="UP000310477">
    <property type="component" value="Unassembled WGS sequence"/>
</dbReference>
<dbReference type="InterPro" id="IPR020904">
    <property type="entry name" value="Sc_DH/Rdtase_CS"/>
</dbReference>
<evidence type="ECO:0000313" key="6">
    <source>
        <dbReference type="Proteomes" id="UP000310477"/>
    </source>
</evidence>
<keyword evidence="6" id="KW-1185">Reference proteome</keyword>
<dbReference type="Gene3D" id="3.40.50.720">
    <property type="entry name" value="NAD(P)-binding Rossmann-like Domain"/>
    <property type="match status" value="1"/>
</dbReference>
<dbReference type="GO" id="GO:0005737">
    <property type="term" value="C:cytoplasm"/>
    <property type="evidence" value="ECO:0007669"/>
    <property type="project" value="UniProtKB-SubCell"/>
</dbReference>
<dbReference type="SUPFAM" id="SSF51735">
    <property type="entry name" value="NAD(P)-binding Rossmann-fold domains"/>
    <property type="match status" value="1"/>
</dbReference>
<dbReference type="GO" id="GO:0004757">
    <property type="term" value="F:sepiapterin reductase (NADP+) activity"/>
    <property type="evidence" value="ECO:0007669"/>
    <property type="project" value="TreeGrafter"/>
</dbReference>
<evidence type="ECO:0000256" key="4">
    <source>
        <dbReference type="ARBA" id="ARBA00023002"/>
    </source>
</evidence>
<gene>
    <name evidence="5" type="ORF">FA045_18120</name>
</gene>
<dbReference type="OrthoDB" id="9794387at2"/>
<evidence type="ECO:0000256" key="1">
    <source>
        <dbReference type="ARBA" id="ARBA00004496"/>
    </source>
</evidence>
<dbReference type="PANTHER" id="PTHR44085:SF2">
    <property type="entry name" value="SEPIAPTERIN REDUCTASE"/>
    <property type="match status" value="1"/>
</dbReference>
<dbReference type="AlphaFoldDB" id="A0A4U1BY20"/>
<dbReference type="EMBL" id="SWBO01000018">
    <property type="protein sequence ID" value="TKB96478.1"/>
    <property type="molecule type" value="Genomic_DNA"/>
</dbReference>
<comment type="subcellular location">
    <subcellularLocation>
        <location evidence="1">Cytoplasm</location>
    </subcellularLocation>
</comment>